<organism evidence="1 2">
    <name type="scientific">Punica granatum</name>
    <name type="common">Pomegranate</name>
    <dbReference type="NCBI Taxonomy" id="22663"/>
    <lineage>
        <taxon>Eukaryota</taxon>
        <taxon>Viridiplantae</taxon>
        <taxon>Streptophyta</taxon>
        <taxon>Embryophyta</taxon>
        <taxon>Tracheophyta</taxon>
        <taxon>Spermatophyta</taxon>
        <taxon>Magnoliopsida</taxon>
        <taxon>eudicotyledons</taxon>
        <taxon>Gunneridae</taxon>
        <taxon>Pentapetalae</taxon>
        <taxon>rosids</taxon>
        <taxon>malvids</taxon>
        <taxon>Myrtales</taxon>
        <taxon>Lythraceae</taxon>
        <taxon>Punica</taxon>
    </lineage>
</organism>
<keyword evidence="2" id="KW-1185">Reference proteome</keyword>
<accession>A0A2I0HLN8</accession>
<name>A0A2I0HLN8_PUNGR</name>
<evidence type="ECO:0000313" key="1">
    <source>
        <dbReference type="EMBL" id="PKI32642.1"/>
    </source>
</evidence>
<reference evidence="1 2" key="1">
    <citation type="submission" date="2017-11" db="EMBL/GenBank/DDBJ databases">
        <title>De-novo sequencing of pomegranate (Punica granatum L.) genome.</title>
        <authorList>
            <person name="Akparov Z."/>
            <person name="Amiraslanov A."/>
            <person name="Hajiyeva S."/>
            <person name="Abbasov M."/>
            <person name="Kaur K."/>
            <person name="Hamwieh A."/>
            <person name="Solovyev V."/>
            <person name="Salamov A."/>
            <person name="Braich B."/>
            <person name="Kosarev P."/>
            <person name="Mahmoud A."/>
            <person name="Hajiyev E."/>
            <person name="Babayeva S."/>
            <person name="Izzatullayeva V."/>
            <person name="Mammadov A."/>
            <person name="Mammadov A."/>
            <person name="Sharifova S."/>
            <person name="Ojaghi J."/>
            <person name="Eynullazada K."/>
            <person name="Bayramov B."/>
            <person name="Abdulazimova A."/>
            <person name="Shahmuradov I."/>
        </authorList>
    </citation>
    <scope>NUCLEOTIDE SEQUENCE [LARGE SCALE GENOMIC DNA]</scope>
    <source>
        <strain evidence="2">cv. AG2017</strain>
        <tissue evidence="1">Leaf</tissue>
    </source>
</reference>
<protein>
    <submittedName>
        <fullName evidence="1">Uncharacterized protein</fullName>
    </submittedName>
</protein>
<proteinExistence type="predicted"/>
<comment type="caution">
    <text evidence="1">The sequence shown here is derived from an EMBL/GenBank/DDBJ whole genome shotgun (WGS) entry which is preliminary data.</text>
</comment>
<evidence type="ECO:0000313" key="2">
    <source>
        <dbReference type="Proteomes" id="UP000233551"/>
    </source>
</evidence>
<sequence>MWEVTIPASCTDLVNTVEPELEGEWRQVWQWRQVVGASGCTWFAQAMAVKERVALKAEDTTLKD</sequence>
<dbReference type="Proteomes" id="UP000233551">
    <property type="component" value="Unassembled WGS sequence"/>
</dbReference>
<dbReference type="EMBL" id="PGOL01007474">
    <property type="protein sequence ID" value="PKI32642.1"/>
    <property type="molecule type" value="Genomic_DNA"/>
</dbReference>
<gene>
    <name evidence="1" type="ORF">CRG98_046952</name>
</gene>
<dbReference type="AlphaFoldDB" id="A0A2I0HLN8"/>